<dbReference type="STRING" id="6205.A0A0R3WRQ6"/>
<dbReference type="InterPro" id="IPR002048">
    <property type="entry name" value="EF_hand_dom"/>
</dbReference>
<dbReference type="Gene3D" id="1.10.238.10">
    <property type="entry name" value="EF-hand"/>
    <property type="match status" value="1"/>
</dbReference>
<accession>A0A0R3WRQ6</accession>
<dbReference type="OrthoDB" id="6279890at2759"/>
<evidence type="ECO:0000256" key="1">
    <source>
        <dbReference type="SAM" id="MobiDB-lite"/>
    </source>
</evidence>
<evidence type="ECO:0000313" key="4">
    <source>
        <dbReference type="Proteomes" id="UP000274429"/>
    </source>
</evidence>
<proteinExistence type="predicted"/>
<evidence type="ECO:0000313" key="3">
    <source>
        <dbReference type="EMBL" id="VDM22616.1"/>
    </source>
</evidence>
<sequence>METNFLFHKYDKDGDNMLDFVECRRMREEMSLGIAFQPADSDDEDSHFEDHEKSQQGSDKNLFAELEDCEELFERIADVERNVNTAVKQICFILGKLQSAERHRREDEHTLMKSIL</sequence>
<name>A0A0R3WRQ6_HYDTA</name>
<keyword evidence="4" id="KW-1185">Reference proteome</keyword>
<gene>
    <name evidence="3" type="ORF">TTAC_LOCUS3431</name>
</gene>
<feature type="domain" description="EF-hand" evidence="2">
    <location>
        <begin position="1"/>
        <end position="33"/>
    </location>
</feature>
<evidence type="ECO:0000259" key="2">
    <source>
        <dbReference type="PROSITE" id="PS50222"/>
    </source>
</evidence>
<dbReference type="WBParaSite" id="TTAC_0000344601-mRNA-1">
    <property type="protein sequence ID" value="TTAC_0000344601-mRNA-1"/>
    <property type="gene ID" value="TTAC_0000344601"/>
</dbReference>
<evidence type="ECO:0000313" key="5">
    <source>
        <dbReference type="WBParaSite" id="TTAC_0000344601-mRNA-1"/>
    </source>
</evidence>
<dbReference type="GO" id="GO:0005509">
    <property type="term" value="F:calcium ion binding"/>
    <property type="evidence" value="ECO:0007669"/>
    <property type="project" value="InterPro"/>
</dbReference>
<reference evidence="3 4" key="2">
    <citation type="submission" date="2018-11" db="EMBL/GenBank/DDBJ databases">
        <authorList>
            <consortium name="Pathogen Informatics"/>
        </authorList>
    </citation>
    <scope>NUCLEOTIDE SEQUENCE [LARGE SCALE GENOMIC DNA]</scope>
</reference>
<dbReference type="AlphaFoldDB" id="A0A0R3WRQ6"/>
<dbReference type="PROSITE" id="PS50222">
    <property type="entry name" value="EF_HAND_2"/>
    <property type="match status" value="1"/>
</dbReference>
<protein>
    <submittedName>
        <fullName evidence="5">EF-hand domain-containing protein</fullName>
    </submittedName>
</protein>
<organism evidence="5">
    <name type="scientific">Hydatigena taeniaeformis</name>
    <name type="common">Feline tapeworm</name>
    <name type="synonym">Taenia taeniaeformis</name>
    <dbReference type="NCBI Taxonomy" id="6205"/>
    <lineage>
        <taxon>Eukaryota</taxon>
        <taxon>Metazoa</taxon>
        <taxon>Spiralia</taxon>
        <taxon>Lophotrochozoa</taxon>
        <taxon>Platyhelminthes</taxon>
        <taxon>Cestoda</taxon>
        <taxon>Eucestoda</taxon>
        <taxon>Cyclophyllidea</taxon>
        <taxon>Taeniidae</taxon>
        <taxon>Hydatigera</taxon>
    </lineage>
</organism>
<dbReference type="EMBL" id="UYWX01002426">
    <property type="protein sequence ID" value="VDM22616.1"/>
    <property type="molecule type" value="Genomic_DNA"/>
</dbReference>
<dbReference type="Proteomes" id="UP000274429">
    <property type="component" value="Unassembled WGS sequence"/>
</dbReference>
<feature type="region of interest" description="Disordered" evidence="1">
    <location>
        <begin position="38"/>
        <end position="60"/>
    </location>
</feature>
<reference evidence="5" key="1">
    <citation type="submission" date="2017-02" db="UniProtKB">
        <authorList>
            <consortium name="WormBaseParasite"/>
        </authorList>
    </citation>
    <scope>IDENTIFICATION</scope>
</reference>